<dbReference type="GO" id="GO:0006813">
    <property type="term" value="P:potassium ion transport"/>
    <property type="evidence" value="ECO:0007669"/>
    <property type="project" value="InterPro"/>
</dbReference>
<dbReference type="AlphaFoldDB" id="A0A6V8Q9U0"/>
<evidence type="ECO:0000313" key="3">
    <source>
        <dbReference type="EMBL" id="GFP29598.1"/>
    </source>
</evidence>
<feature type="domain" description="RCK C-terminal" evidence="1">
    <location>
        <begin position="304"/>
        <end position="390"/>
    </location>
</feature>
<gene>
    <name evidence="2" type="ORF">HKBW3S09_00138</name>
    <name evidence="3" type="ORF">HKBW3S34_00518</name>
    <name evidence="4" type="ORF">HKBW3S47_01873</name>
</gene>
<dbReference type="Gene3D" id="1.20.58.220">
    <property type="entry name" value="Phosphate transport system protein phou homolog 2, domain 2"/>
    <property type="match status" value="2"/>
</dbReference>
<dbReference type="SUPFAM" id="SSF116726">
    <property type="entry name" value="TrkA C-terminal domain-like"/>
    <property type="match status" value="2"/>
</dbReference>
<dbReference type="Pfam" id="PF02080">
    <property type="entry name" value="TrkA_C"/>
    <property type="match status" value="2"/>
</dbReference>
<dbReference type="InterPro" id="IPR038078">
    <property type="entry name" value="PhoU-like_sf"/>
</dbReference>
<dbReference type="EMBL" id="BLRW01000008">
    <property type="protein sequence ID" value="GFP22670.1"/>
    <property type="molecule type" value="Genomic_DNA"/>
</dbReference>
<dbReference type="PANTHER" id="PTHR30445">
    <property type="entry name" value="K(+)_H(+) ANTIPORTER SUBUNIT KHTT"/>
    <property type="match status" value="1"/>
</dbReference>
<dbReference type="Pfam" id="PF01895">
    <property type="entry name" value="PhoU"/>
    <property type="match status" value="2"/>
</dbReference>
<dbReference type="Proteomes" id="UP000569018">
    <property type="component" value="Unassembled WGS sequence"/>
</dbReference>
<organism evidence="4 5">
    <name type="scientific">Candidatus Hakubella thermalkaliphila</name>
    <dbReference type="NCBI Taxonomy" id="2754717"/>
    <lineage>
        <taxon>Bacteria</taxon>
        <taxon>Bacillati</taxon>
        <taxon>Actinomycetota</taxon>
        <taxon>Actinomycetota incertae sedis</taxon>
        <taxon>Candidatus Hakubellales</taxon>
        <taxon>Candidatus Hakubellaceae</taxon>
        <taxon>Candidatus Hakubella</taxon>
    </lineage>
</organism>
<dbReference type="GO" id="GO:0008324">
    <property type="term" value="F:monoatomic cation transmembrane transporter activity"/>
    <property type="evidence" value="ECO:0007669"/>
    <property type="project" value="InterPro"/>
</dbReference>
<dbReference type="PROSITE" id="PS51202">
    <property type="entry name" value="RCK_C"/>
    <property type="match status" value="2"/>
</dbReference>
<protein>
    <recommendedName>
        <fullName evidence="1">RCK C-terminal domain-containing protein</fullName>
    </recommendedName>
</protein>
<feature type="domain" description="RCK C-terminal" evidence="1">
    <location>
        <begin position="105"/>
        <end position="189"/>
    </location>
</feature>
<evidence type="ECO:0000313" key="7">
    <source>
        <dbReference type="Proteomes" id="UP000588083"/>
    </source>
</evidence>
<evidence type="ECO:0000313" key="5">
    <source>
        <dbReference type="Proteomes" id="UP000569018"/>
    </source>
</evidence>
<dbReference type="InterPro" id="IPR026022">
    <property type="entry name" value="PhoU_dom"/>
</dbReference>
<evidence type="ECO:0000313" key="4">
    <source>
        <dbReference type="EMBL" id="GFP40176.1"/>
    </source>
</evidence>
<evidence type="ECO:0000313" key="6">
    <source>
        <dbReference type="Proteomes" id="UP000585609"/>
    </source>
</evidence>
<accession>A0A6V8Q9U0</accession>
<dbReference type="SUPFAM" id="SSF109755">
    <property type="entry name" value="PhoU-like"/>
    <property type="match status" value="2"/>
</dbReference>
<dbReference type="Gene3D" id="3.30.70.1450">
    <property type="entry name" value="Regulator of K+ conductance, C-terminal domain"/>
    <property type="match status" value="2"/>
</dbReference>
<evidence type="ECO:0000259" key="1">
    <source>
        <dbReference type="PROSITE" id="PS51202"/>
    </source>
</evidence>
<dbReference type="InterPro" id="IPR050144">
    <property type="entry name" value="AAE_transporter"/>
</dbReference>
<dbReference type="EMBL" id="BLRZ01000016">
    <property type="protein sequence ID" value="GFP29598.1"/>
    <property type="molecule type" value="Genomic_DNA"/>
</dbReference>
<dbReference type="Proteomes" id="UP000585609">
    <property type="component" value="Unassembled WGS sequence"/>
</dbReference>
<dbReference type="PANTHER" id="PTHR30445:SF8">
    <property type="entry name" value="K(+)_H(+) ANTIPORTER SUBUNIT KHTT"/>
    <property type="match status" value="1"/>
</dbReference>
<proteinExistence type="predicted"/>
<dbReference type="InterPro" id="IPR006037">
    <property type="entry name" value="RCK_C"/>
</dbReference>
<comment type="caution">
    <text evidence="4">The sequence shown here is derived from an EMBL/GenBank/DDBJ whole genome shotgun (WGS) entry which is preliminary data.</text>
</comment>
<dbReference type="EMBL" id="BLSD01000159">
    <property type="protein sequence ID" value="GFP40176.1"/>
    <property type="molecule type" value="Genomic_DNA"/>
</dbReference>
<sequence length="396" mass="43340">MNEYPRNVKDLLIEAKDASELMVDLAYTAVFFDDEAIAEEVLRLEKRMNEYVHKMRILSMLAARSVDDAEEMAGVLQVTSAIERIGDSAEDVARVVLRDLGIPAELLADLSQAEEVVSRMRVREGSAMEGYTVRELALPTRTGMRLIAIRRGLDWTYGPGGDEVIVANDVLFAQGPPEGVNLLQELAGAPLKEAKPAAPAGGLTKLDRAVDLIVEMKNLSEVAVGLAYAALLFREKNVAAEVGVLEDRMDGMRYELEKWVLLSAKETEDPQRLLGLLHLATASENICDAAKEMAVIIEEDVQLHPVLAAALSQTDEVIIRATVRPGSEMMGNTLGRLSLETETGMYVLAVRRGERWIYRPKADFMLLENDVLLASGPEEGGAALFQLCGEGEEADS</sequence>
<dbReference type="InterPro" id="IPR036721">
    <property type="entry name" value="RCK_C_sf"/>
</dbReference>
<name>A0A6V8Q9U0_9ACTN</name>
<dbReference type="Proteomes" id="UP000588083">
    <property type="component" value="Unassembled WGS sequence"/>
</dbReference>
<evidence type="ECO:0000313" key="2">
    <source>
        <dbReference type="EMBL" id="GFP22670.1"/>
    </source>
</evidence>
<keyword evidence="7" id="KW-1185">Reference proteome</keyword>
<reference evidence="5 6" key="1">
    <citation type="journal article" date="2020" name="Front. Microbiol.">
        <title>Single-cell genomics of novel Actinobacteria with the Wood-Ljungdahl pathway discovered in a serpentinizing system.</title>
        <authorList>
            <person name="Merino N."/>
            <person name="Kawai M."/>
            <person name="Boyd E.S."/>
            <person name="Colman D.R."/>
            <person name="McGlynn S.E."/>
            <person name="Nealson K.H."/>
            <person name="Kurokawa K."/>
            <person name="Hongoh Y."/>
        </authorList>
    </citation>
    <scope>NUCLEOTIDE SEQUENCE [LARGE SCALE GENOMIC DNA]</scope>
    <source>
        <strain evidence="2 6">S09_30</strain>
        <strain evidence="3 7">S34</strain>
        <strain evidence="4 5">S47</strain>
    </source>
</reference>